<evidence type="ECO:0000313" key="1">
    <source>
        <dbReference type="EMBL" id="TWU26244.1"/>
    </source>
</evidence>
<evidence type="ECO:0000313" key="2">
    <source>
        <dbReference type="Proteomes" id="UP000316304"/>
    </source>
</evidence>
<protein>
    <submittedName>
        <fullName evidence="1">Uncharacterized protein</fullName>
    </submittedName>
</protein>
<comment type="caution">
    <text evidence="1">The sequence shown here is derived from an EMBL/GenBank/DDBJ whole genome shotgun (WGS) entry which is preliminary data.</text>
</comment>
<dbReference type="InterPro" id="IPR046479">
    <property type="entry name" value="DUF6800"/>
</dbReference>
<sequence length="60" mass="7127">MPSGIERVREIRRLRKRRKKTRNLIERAKKGTMEKAEVIRKLRRMTPGADVIIEREGLKA</sequence>
<dbReference type="Pfam" id="PF20607">
    <property type="entry name" value="DUF6800"/>
    <property type="match status" value="1"/>
</dbReference>
<dbReference type="EMBL" id="SJPT01000001">
    <property type="protein sequence ID" value="TWU26244.1"/>
    <property type="molecule type" value="Genomic_DNA"/>
</dbReference>
<reference evidence="1 2" key="1">
    <citation type="submission" date="2019-02" db="EMBL/GenBank/DDBJ databases">
        <title>Deep-cultivation of Planctomycetes and their phenomic and genomic characterization uncovers novel biology.</title>
        <authorList>
            <person name="Wiegand S."/>
            <person name="Jogler M."/>
            <person name="Boedeker C."/>
            <person name="Pinto D."/>
            <person name="Vollmers J."/>
            <person name="Rivas-Marin E."/>
            <person name="Kohn T."/>
            <person name="Peeters S.H."/>
            <person name="Heuer A."/>
            <person name="Rast P."/>
            <person name="Oberbeckmann S."/>
            <person name="Bunk B."/>
            <person name="Jeske O."/>
            <person name="Meyerdierks A."/>
            <person name="Storesund J.E."/>
            <person name="Kallscheuer N."/>
            <person name="Luecker S."/>
            <person name="Lage O.M."/>
            <person name="Pohl T."/>
            <person name="Merkel B.J."/>
            <person name="Hornburger P."/>
            <person name="Mueller R.-W."/>
            <person name="Bruemmer F."/>
            <person name="Labrenz M."/>
            <person name="Spormann A.M."/>
            <person name="Op Den Camp H."/>
            <person name="Overmann J."/>
            <person name="Amann R."/>
            <person name="Jetten M.S.M."/>
            <person name="Mascher T."/>
            <person name="Medema M.H."/>
            <person name="Devos D.P."/>
            <person name="Kaster A.-K."/>
            <person name="Ovreas L."/>
            <person name="Rohde M."/>
            <person name="Galperin M.Y."/>
            <person name="Jogler C."/>
        </authorList>
    </citation>
    <scope>NUCLEOTIDE SEQUENCE [LARGE SCALE GENOMIC DNA]</scope>
    <source>
        <strain evidence="1 2">Pla52o</strain>
    </source>
</reference>
<gene>
    <name evidence="1" type="ORF">Pla52o_00970</name>
</gene>
<dbReference type="RefSeq" id="WP_146592638.1">
    <property type="nucleotide sequence ID" value="NZ_SJPT01000001.1"/>
</dbReference>
<accession>A0A5C6CRQ9</accession>
<organism evidence="1 2">
    <name type="scientific">Novipirellula galeiformis</name>
    <dbReference type="NCBI Taxonomy" id="2528004"/>
    <lineage>
        <taxon>Bacteria</taxon>
        <taxon>Pseudomonadati</taxon>
        <taxon>Planctomycetota</taxon>
        <taxon>Planctomycetia</taxon>
        <taxon>Pirellulales</taxon>
        <taxon>Pirellulaceae</taxon>
        <taxon>Novipirellula</taxon>
    </lineage>
</organism>
<dbReference type="AlphaFoldDB" id="A0A5C6CRQ9"/>
<dbReference type="OrthoDB" id="292404at2"/>
<proteinExistence type="predicted"/>
<name>A0A5C6CRQ9_9BACT</name>
<keyword evidence="2" id="KW-1185">Reference proteome</keyword>
<dbReference type="Proteomes" id="UP000316304">
    <property type="component" value="Unassembled WGS sequence"/>
</dbReference>